<evidence type="ECO:0000313" key="2">
    <source>
        <dbReference type="Proteomes" id="UP000006247"/>
    </source>
</evidence>
<name>C0E3L3_9CORY</name>
<proteinExistence type="predicted"/>
<reference evidence="1 2" key="1">
    <citation type="submission" date="2009-01" db="EMBL/GenBank/DDBJ databases">
        <authorList>
            <person name="Fulton L."/>
            <person name="Clifton S."/>
            <person name="Chinwalla A.T."/>
            <person name="Mitreva M."/>
            <person name="Sodergren E."/>
            <person name="Weinstock G."/>
            <person name="Clifton S."/>
            <person name="Dooling D.J."/>
            <person name="Fulton B."/>
            <person name="Minx P."/>
            <person name="Pepin K.H."/>
            <person name="Johnson M."/>
            <person name="Bhonagiri V."/>
            <person name="Nash W.E."/>
            <person name="Mardis E.R."/>
            <person name="Wilson R.K."/>
        </authorList>
    </citation>
    <scope>NUCLEOTIDE SEQUENCE [LARGE SCALE GENOMIC DNA]</scope>
    <source>
        <strain evidence="1 2">ATCC 33806</strain>
    </source>
</reference>
<organism evidence="1 2">
    <name type="scientific">Corynebacterium matruchotii ATCC 33806</name>
    <dbReference type="NCBI Taxonomy" id="566549"/>
    <lineage>
        <taxon>Bacteria</taxon>
        <taxon>Bacillati</taxon>
        <taxon>Actinomycetota</taxon>
        <taxon>Actinomycetes</taxon>
        <taxon>Mycobacteriales</taxon>
        <taxon>Corynebacteriaceae</taxon>
        <taxon>Corynebacterium</taxon>
    </lineage>
</organism>
<dbReference type="Proteomes" id="UP000006247">
    <property type="component" value="Unassembled WGS sequence"/>
</dbReference>
<evidence type="ECO:0000313" key="1">
    <source>
        <dbReference type="EMBL" id="EEG26756.1"/>
    </source>
</evidence>
<protein>
    <submittedName>
        <fullName evidence="1">Uncharacterized protein</fullName>
    </submittedName>
</protein>
<accession>C0E3L3</accession>
<comment type="caution">
    <text evidence="1">The sequence shown here is derived from an EMBL/GenBank/DDBJ whole genome shotgun (WGS) entry which is preliminary data.</text>
</comment>
<dbReference type="HOGENOM" id="CLU_3288177_0_0_11"/>
<dbReference type="EMBL" id="ACEB01000022">
    <property type="protein sequence ID" value="EEG26756.1"/>
    <property type="molecule type" value="Genomic_DNA"/>
</dbReference>
<sequence length="40" mass="4251">MFCSNDVWFGGGKNKGASNGVSAKKSGNYQDCQAVTVKCY</sequence>
<gene>
    <name evidence="1" type="ORF">CORMATOL_01577</name>
</gene>
<dbReference type="AlphaFoldDB" id="C0E3L3"/>